<feature type="transmembrane region" description="Helical" evidence="6">
    <location>
        <begin position="471"/>
        <end position="491"/>
    </location>
</feature>
<feature type="transmembrane region" description="Helical" evidence="6">
    <location>
        <begin position="161"/>
        <end position="183"/>
    </location>
</feature>
<comment type="subcellular location">
    <subcellularLocation>
        <location evidence="1">Cell membrane</location>
        <topology evidence="1">Multi-pass membrane protein</topology>
    </subcellularLocation>
</comment>
<dbReference type="EMBL" id="CP012801">
    <property type="protein sequence ID" value="ALJ58256.1"/>
    <property type="molecule type" value="Genomic_DNA"/>
</dbReference>
<dbReference type="RefSeq" id="WP_007217688.1">
    <property type="nucleotide sequence ID" value="NZ_CP012801.1"/>
</dbReference>
<evidence type="ECO:0008006" key="9">
    <source>
        <dbReference type="Google" id="ProtNLM"/>
    </source>
</evidence>
<evidence type="ECO:0000256" key="1">
    <source>
        <dbReference type="ARBA" id="ARBA00004651"/>
    </source>
</evidence>
<evidence type="ECO:0000313" key="7">
    <source>
        <dbReference type="EMBL" id="ALJ58256.1"/>
    </source>
</evidence>
<evidence type="ECO:0000256" key="3">
    <source>
        <dbReference type="ARBA" id="ARBA00022692"/>
    </source>
</evidence>
<dbReference type="KEGG" id="bcel:BcellWH2_00994"/>
<evidence type="ECO:0000256" key="4">
    <source>
        <dbReference type="ARBA" id="ARBA00022989"/>
    </source>
</evidence>
<dbReference type="AlphaFoldDB" id="A0A0P0FLG1"/>
<protein>
    <recommendedName>
        <fullName evidence="9">Lipopolysaccharide biosynthesis protein</fullName>
    </recommendedName>
</protein>
<dbReference type="PANTHER" id="PTHR30250:SF26">
    <property type="entry name" value="PSMA PROTEIN"/>
    <property type="match status" value="1"/>
</dbReference>
<dbReference type="GO" id="GO:0005886">
    <property type="term" value="C:plasma membrane"/>
    <property type="evidence" value="ECO:0007669"/>
    <property type="project" value="UniProtKB-SubCell"/>
</dbReference>
<feature type="transmembrane region" description="Helical" evidence="6">
    <location>
        <begin position="93"/>
        <end position="116"/>
    </location>
</feature>
<evidence type="ECO:0000256" key="6">
    <source>
        <dbReference type="SAM" id="Phobius"/>
    </source>
</evidence>
<feature type="transmembrane region" description="Helical" evidence="6">
    <location>
        <begin position="378"/>
        <end position="398"/>
    </location>
</feature>
<evidence type="ECO:0000313" key="8">
    <source>
        <dbReference type="Proteomes" id="UP000061809"/>
    </source>
</evidence>
<proteinExistence type="predicted"/>
<gene>
    <name evidence="7" type="ORF">BcellWH2_00994</name>
</gene>
<dbReference type="Proteomes" id="UP000061809">
    <property type="component" value="Chromosome"/>
</dbReference>
<feature type="transmembrane region" description="Helical" evidence="6">
    <location>
        <begin position="349"/>
        <end position="371"/>
    </location>
</feature>
<dbReference type="PANTHER" id="PTHR30250">
    <property type="entry name" value="PST FAMILY PREDICTED COLANIC ACID TRANSPORTER"/>
    <property type="match status" value="1"/>
</dbReference>
<keyword evidence="5 6" id="KW-0472">Membrane</keyword>
<keyword evidence="3 6" id="KW-0812">Transmembrane</keyword>
<evidence type="ECO:0000256" key="2">
    <source>
        <dbReference type="ARBA" id="ARBA00022475"/>
    </source>
</evidence>
<keyword evidence="4 6" id="KW-1133">Transmembrane helix</keyword>
<feature type="transmembrane region" description="Helical" evidence="6">
    <location>
        <begin position="49"/>
        <end position="73"/>
    </location>
</feature>
<dbReference type="PATRIC" id="fig|246787.4.peg.1025"/>
<feature type="transmembrane region" description="Helical" evidence="6">
    <location>
        <begin position="404"/>
        <end position="425"/>
    </location>
</feature>
<feature type="transmembrane region" description="Helical" evidence="6">
    <location>
        <begin position="16"/>
        <end position="37"/>
    </location>
</feature>
<keyword evidence="2" id="KW-1003">Cell membrane</keyword>
<feature type="transmembrane region" description="Helical" evidence="6">
    <location>
        <begin position="128"/>
        <end position="149"/>
    </location>
</feature>
<feature type="transmembrane region" description="Helical" evidence="6">
    <location>
        <begin position="190"/>
        <end position="209"/>
    </location>
</feature>
<name>A0A0P0FLG1_9BACE</name>
<reference evidence="7 8" key="1">
    <citation type="journal article" date="2015" name="Science">
        <title>Genetic determinants of in vivo fitness and diet responsiveness in multiple human gut Bacteroides.</title>
        <authorList>
            <person name="Wu M."/>
            <person name="McNulty N.P."/>
            <person name="Rodionov D.A."/>
            <person name="Khoroshkin M.S."/>
            <person name="Griffin N.W."/>
            <person name="Cheng J."/>
            <person name="Latreille P."/>
            <person name="Kerstetter R.A."/>
            <person name="Terrapon N."/>
            <person name="Henrissat B."/>
            <person name="Osterman A.L."/>
            <person name="Gordon J.I."/>
        </authorList>
    </citation>
    <scope>NUCLEOTIDE SEQUENCE [LARGE SCALE GENOMIC DNA]</scope>
    <source>
        <strain evidence="7 8">WH2</strain>
    </source>
</reference>
<organism evidence="7 8">
    <name type="scientific">Bacteroides cellulosilyticus</name>
    <dbReference type="NCBI Taxonomy" id="246787"/>
    <lineage>
        <taxon>Bacteria</taxon>
        <taxon>Pseudomonadati</taxon>
        <taxon>Bacteroidota</taxon>
        <taxon>Bacteroidia</taxon>
        <taxon>Bacteroidales</taxon>
        <taxon>Bacteroidaceae</taxon>
        <taxon>Bacteroides</taxon>
    </lineage>
</organism>
<feature type="transmembrane region" description="Helical" evidence="6">
    <location>
        <begin position="239"/>
        <end position="260"/>
    </location>
</feature>
<dbReference type="InterPro" id="IPR050833">
    <property type="entry name" value="Poly_Biosynth_Transport"/>
</dbReference>
<feature type="transmembrane region" description="Helical" evidence="6">
    <location>
        <begin position="315"/>
        <end position="337"/>
    </location>
</feature>
<feature type="transmembrane region" description="Helical" evidence="6">
    <location>
        <begin position="441"/>
        <end position="459"/>
    </location>
</feature>
<accession>A0A0P0FLG1</accession>
<sequence>MPSTSANNRRIAKNTLLLYIRMFLTMAVTLYTSRVVLNTLGIEDFGIYNVVGGVVSIFGFINAAMAVATQRYLTFELGRNDFNQLQKVFNTSLYIHALISVLLVVLAETVGLWFLYNKMTIPLCRFDAALWVFQFSVLSSVVMIMSVPYNATIIAHEKMSAFAYISVLEVVLKLLIVFLLQLGDFDKLKLYAVLIFVVQFCIRLVYGVYCGHHFPETKFRKVWDSNLFREMSSFAGWNLWGHCAAIAFTQGVNIMLNLFFTPAVNAARGIAVQVQGAVAQFSVNFQTALNPQITKSYAVHDYFCMHSLIFRSSRFTFFLLFLLSLPVMFETEMMLTVWLKTVPPNTVVFLRLMLCATIVDAVSNPLMVAAASTGKIRFYQSIVGGILLAILPVSYIALKFGGSPSSVFVVHLAICLLAFVVRLFIIRPMIQLSLIEYMKQVVIRCFVVAVISLVLPLLLKFLLPEENIGQSLFVCLLCVVSVLISTYCWGLDSSERLFVNRKIMSVISKIRR</sequence>
<evidence type="ECO:0000256" key="5">
    <source>
        <dbReference type="ARBA" id="ARBA00023136"/>
    </source>
</evidence>